<evidence type="ECO:0000256" key="7">
    <source>
        <dbReference type="ARBA" id="ARBA00051231"/>
    </source>
</evidence>
<dbReference type="GO" id="GO:0004739">
    <property type="term" value="F:pyruvate dehydrogenase (acetyl-transferring) activity"/>
    <property type="evidence" value="ECO:0007669"/>
    <property type="project" value="UniProtKB-EC"/>
</dbReference>
<dbReference type="RefSeq" id="WP_197988175.1">
    <property type="nucleotide sequence ID" value="NZ_JACYXC010000001.1"/>
</dbReference>
<dbReference type="CDD" id="cd02017">
    <property type="entry name" value="TPP_E1_EcPDC_like"/>
    <property type="match status" value="1"/>
</dbReference>
<dbReference type="PANTHER" id="PTHR43825">
    <property type="entry name" value="PYRUVATE DEHYDROGENASE E1 COMPONENT"/>
    <property type="match status" value="1"/>
</dbReference>
<dbReference type="Proteomes" id="UP000807371">
    <property type="component" value="Unassembled WGS sequence"/>
</dbReference>
<proteinExistence type="predicted"/>
<evidence type="ECO:0000256" key="9">
    <source>
        <dbReference type="SAM" id="MobiDB-lite"/>
    </source>
</evidence>
<dbReference type="InterPro" id="IPR035807">
    <property type="entry name" value="PDC_E1_N"/>
</dbReference>
<sequence>MTDSVRPQPSELDQLPDRDPEETAEWAASLDAVTRAAGPHRAAYLMRRTLEHARNTGLTLPALPQTEYINTIPTAAESAYGAFPGDEEMERRITAWNRWNAAAMVTRGSRLGVGGHIATFASAAWLYETGFNHFFRGKEAAGGSGDQLYIQGHASPGIYARAFLDGRLDERQLDNFRQEAGGAGLPSYPHPRRMPWLWEFPTVSMGLGPLSAIYQARFNRYLENRGIKDTSGSHVWAFLGDGEMDEPESTAALALAARERLDNLTFVINCNLQRLDGPVRANFKIVQELEAQFRAAGWHVIKALWGSAWDELLRLDTTGALVRRLGEVPDAQFQTYATRDAGYIRDHFFGADPALAELGRQLTDARITECFQTSRAGHEPRKVYAAYRAATEHRGAPTVILAQTVKGYTLGPGFESRNANHQMKKLSGKEFRAMRDLLELPIPDSKLDESLVPYGHPGPDSPEVRYLQERRAELGGPAPARRLLPSAGLPDPEERAFKALQKGSGNQEIATTMAFVRLVKDLMRDKSTGRRWVPIVPDEARTFGMEALFPSAGIYSPLGQTYEPVDRDQLLYYKEAKDGQILNEGITEAGAMADFIAAATSYATHDEPMIPFYIFYSMFGWQRTGDQFWQLADQLGRGFVVGATAGRTTLTGEGLQHADGHSPLIASTNPAALIYDPAFAYEIAVIVKEGLRRMYGPDPARQEDVFYYLTVYNEPKPQPAMPDGVEEGILRGLYRYAATEAPRLQILASGTAIHWALDAQRLLAEDWGVSADIWSATSWSELRRDALTCDAARLQGEDRVPYVTRALAGAPGPVLAVSDWMRAVPDQIAPWVEQDWTSLGTDGFGLSDTRDAARRHFRVDAESITVAALAALVKRGEADPQTLVKARERYGL</sequence>
<evidence type="ECO:0000259" key="12">
    <source>
        <dbReference type="Pfam" id="PF22613"/>
    </source>
</evidence>
<dbReference type="InterPro" id="IPR005474">
    <property type="entry name" value="Transketolase_N"/>
</dbReference>
<gene>
    <name evidence="13" type="primary">aceE</name>
    <name evidence="13" type="ORF">IHE55_06555</name>
</gene>
<dbReference type="SUPFAM" id="SSF52922">
    <property type="entry name" value="TK C-terminal domain-like"/>
    <property type="match status" value="1"/>
</dbReference>
<evidence type="ECO:0000313" key="14">
    <source>
        <dbReference type="Proteomes" id="UP000807371"/>
    </source>
</evidence>
<evidence type="ECO:0000256" key="2">
    <source>
        <dbReference type="ARBA" id="ARBA00012281"/>
    </source>
</evidence>
<comment type="caution">
    <text evidence="13">The sequence shown here is derived from an EMBL/GenBank/DDBJ whole genome shotgun (WGS) entry which is preliminary data.</text>
</comment>
<dbReference type="Pfam" id="PF00456">
    <property type="entry name" value="Transketolase_N"/>
    <property type="match status" value="1"/>
</dbReference>
<dbReference type="PIRSF" id="PIRSF000156">
    <property type="entry name" value="Pyruvate_dh_E1"/>
    <property type="match status" value="1"/>
</dbReference>
<dbReference type="EC" id="1.2.4.1" evidence="2 8"/>
<dbReference type="Gene3D" id="3.40.50.920">
    <property type="match status" value="1"/>
</dbReference>
<protein>
    <recommendedName>
        <fullName evidence="3 8">Pyruvate dehydrogenase E1 component</fullName>
        <ecNumber evidence="2 8">1.2.4.1</ecNumber>
    </recommendedName>
</protein>
<evidence type="ECO:0000256" key="4">
    <source>
        <dbReference type="ARBA" id="ARBA00023002"/>
    </source>
</evidence>
<keyword evidence="6 8" id="KW-0670">Pyruvate</keyword>
<comment type="function">
    <text evidence="8">Component of the pyruvate dehydrogenase (PDH) complex, that catalyzes the overall conversion of pyruvate to acetyl-CoA and CO(2).</text>
</comment>
<evidence type="ECO:0000256" key="3">
    <source>
        <dbReference type="ARBA" id="ARBA00017172"/>
    </source>
</evidence>
<name>A0ABS0NH15_9ACTN</name>
<organism evidence="13 14">
    <name type="scientific">Streptomyces pactum</name>
    <dbReference type="NCBI Taxonomy" id="68249"/>
    <lineage>
        <taxon>Bacteria</taxon>
        <taxon>Bacillati</taxon>
        <taxon>Actinomycetota</taxon>
        <taxon>Actinomycetes</taxon>
        <taxon>Kitasatosporales</taxon>
        <taxon>Streptomycetaceae</taxon>
        <taxon>Streptomyces</taxon>
    </lineage>
</organism>
<evidence type="ECO:0000256" key="5">
    <source>
        <dbReference type="ARBA" id="ARBA00023052"/>
    </source>
</evidence>
<keyword evidence="4 8" id="KW-0560">Oxidoreductase</keyword>
<comment type="catalytic activity">
    <reaction evidence="7 8">
        <text>N(6)-[(R)-lipoyl]-L-lysyl-[protein] + pyruvate + H(+) = N(6)-[(R)-S(8)-acetyldihydrolipoyl]-L-lysyl-[protein] + CO2</text>
        <dbReference type="Rhea" id="RHEA:19189"/>
        <dbReference type="Rhea" id="RHEA-COMP:10474"/>
        <dbReference type="Rhea" id="RHEA-COMP:10478"/>
        <dbReference type="ChEBI" id="CHEBI:15361"/>
        <dbReference type="ChEBI" id="CHEBI:15378"/>
        <dbReference type="ChEBI" id="CHEBI:16526"/>
        <dbReference type="ChEBI" id="CHEBI:83099"/>
        <dbReference type="ChEBI" id="CHEBI:83111"/>
        <dbReference type="EC" id="1.2.4.1"/>
    </reaction>
</comment>
<dbReference type="InterPro" id="IPR041621">
    <property type="entry name" value="PDH_E1_M"/>
</dbReference>
<feature type="domain" description="Transketolase-like C-terminal" evidence="12">
    <location>
        <begin position="732"/>
        <end position="860"/>
    </location>
</feature>
<evidence type="ECO:0000259" key="10">
    <source>
        <dbReference type="Pfam" id="PF00456"/>
    </source>
</evidence>
<evidence type="ECO:0000256" key="8">
    <source>
        <dbReference type="PIRNR" id="PIRNR000156"/>
    </source>
</evidence>
<accession>A0ABS0NH15</accession>
<dbReference type="InterPro" id="IPR009014">
    <property type="entry name" value="Transketo_C/PFOR_II"/>
</dbReference>
<dbReference type="SUPFAM" id="SSF52518">
    <property type="entry name" value="Thiamin diphosphate-binding fold (THDP-binding)"/>
    <property type="match status" value="2"/>
</dbReference>
<dbReference type="InterPro" id="IPR051157">
    <property type="entry name" value="PDH/Transketolase"/>
</dbReference>
<dbReference type="EMBL" id="JACYXC010000001">
    <property type="protein sequence ID" value="MBH5334481.1"/>
    <property type="molecule type" value="Genomic_DNA"/>
</dbReference>
<evidence type="ECO:0000259" key="11">
    <source>
        <dbReference type="Pfam" id="PF17831"/>
    </source>
</evidence>
<evidence type="ECO:0000256" key="6">
    <source>
        <dbReference type="ARBA" id="ARBA00023317"/>
    </source>
</evidence>
<keyword evidence="14" id="KW-1185">Reference proteome</keyword>
<dbReference type="Pfam" id="PF17831">
    <property type="entry name" value="PDH_E1_M"/>
    <property type="match status" value="1"/>
</dbReference>
<evidence type="ECO:0000313" key="13">
    <source>
        <dbReference type="EMBL" id="MBH5334481.1"/>
    </source>
</evidence>
<dbReference type="PANTHER" id="PTHR43825:SF3">
    <property type="entry name" value="PYRUVATE DEHYDROGENASE E1 COMPONENT"/>
    <property type="match status" value="1"/>
</dbReference>
<feature type="domain" description="Transketolase N-terminal" evidence="10">
    <location>
        <begin position="151"/>
        <end position="303"/>
    </location>
</feature>
<comment type="cofactor">
    <cofactor evidence="1 8">
        <name>thiamine diphosphate</name>
        <dbReference type="ChEBI" id="CHEBI:58937"/>
    </cofactor>
</comment>
<keyword evidence="5 8" id="KW-0786">Thiamine pyrophosphate</keyword>
<dbReference type="Gene3D" id="3.40.50.970">
    <property type="match status" value="2"/>
</dbReference>
<dbReference type="InterPro" id="IPR055152">
    <property type="entry name" value="Transketolase-like_C_2"/>
</dbReference>
<dbReference type="InterPro" id="IPR004660">
    <property type="entry name" value="PDH_E1"/>
</dbReference>
<feature type="domain" description="Pyruvate dehydrogenase E1 component middle" evidence="11">
    <location>
        <begin position="489"/>
        <end position="715"/>
    </location>
</feature>
<evidence type="ECO:0000256" key="1">
    <source>
        <dbReference type="ARBA" id="ARBA00001964"/>
    </source>
</evidence>
<feature type="region of interest" description="Disordered" evidence="9">
    <location>
        <begin position="1"/>
        <end position="21"/>
    </location>
</feature>
<dbReference type="Pfam" id="PF22613">
    <property type="entry name" value="Transketolase_C_1"/>
    <property type="match status" value="1"/>
</dbReference>
<dbReference type="InterPro" id="IPR029061">
    <property type="entry name" value="THDP-binding"/>
</dbReference>
<dbReference type="NCBIfam" id="TIGR00759">
    <property type="entry name" value="aceE"/>
    <property type="match status" value="1"/>
</dbReference>
<reference evidence="13 14" key="1">
    <citation type="submission" date="2020-09" db="EMBL/GenBank/DDBJ databases">
        <title>Biosynthesis of the nuclear factor of activated T cells inhibitor NFAT-133 and its congeners in Streptomyces pactum.</title>
        <authorList>
            <person name="Zhou W."/>
            <person name="Posri P."/>
            <person name="Abugrain M.E."/>
            <person name="Weisberg A.J."/>
            <person name="Chang J.H."/>
            <person name="Mahmud T."/>
        </authorList>
    </citation>
    <scope>NUCLEOTIDE SEQUENCE [LARGE SCALE GENOMIC DNA]</scope>
    <source>
        <strain evidence="13 14">ATCC 27456</strain>
    </source>
</reference>